<gene>
    <name evidence="2" type="ORF">FRX48_03057</name>
</gene>
<dbReference type="Gene3D" id="3.40.50.10490">
    <property type="entry name" value="Glucose-6-phosphate isomerase like protein, domain 1"/>
    <property type="match status" value="1"/>
</dbReference>
<dbReference type="PANTHER" id="PTHR38418:SF2">
    <property type="entry name" value="SUGAR ISOMERASE, KPSF_GUTQ (AFU_ORTHOLOGUE AFUA_6G08860)"/>
    <property type="match status" value="1"/>
</dbReference>
<sequence length="201" mass="20969">MSDILPAQIPSVPHTPPAMEDRPAVSFAATAAAYQPLTPVSPGLATSMPLVCEPILPLPMTPPDADDIPDKAADEAALSTALQVIAAERDALTYLGRLYESDPTARDGFTRAVSTISRTITRGGKLVVSGVGKSGKIGQKVVATMNSLGIRTAFLHPTEALHGDLGMVGEHDTLLLLTYSGLTTELLSLLTYLPPTSPSSP</sequence>
<reference evidence="2 3" key="1">
    <citation type="submission" date="2019-09" db="EMBL/GenBank/DDBJ databases">
        <title>The hologenome of the rock-dwelling lichen Lasallia pustulata.</title>
        <authorList>
            <person name="Greshake Tzovaras B."/>
            <person name="Segers F."/>
            <person name="Bicker A."/>
            <person name="Dal Grande F."/>
            <person name="Otte J."/>
            <person name="Hankeln T."/>
            <person name="Schmitt I."/>
            <person name="Ebersberger I."/>
        </authorList>
    </citation>
    <scope>NUCLEOTIDE SEQUENCE [LARGE SCALE GENOMIC DNA]</scope>
    <source>
        <strain evidence="2">A1-1</strain>
    </source>
</reference>
<dbReference type="EMBL" id="VXIT01000004">
    <property type="protein sequence ID" value="KAA6413313.1"/>
    <property type="molecule type" value="Genomic_DNA"/>
</dbReference>
<proteinExistence type="predicted"/>
<feature type="domain" description="SIS" evidence="1">
    <location>
        <begin position="116"/>
        <end position="201"/>
    </location>
</feature>
<protein>
    <recommendedName>
        <fullName evidence="1">SIS domain-containing protein</fullName>
    </recommendedName>
</protein>
<evidence type="ECO:0000313" key="3">
    <source>
        <dbReference type="Proteomes" id="UP000324767"/>
    </source>
</evidence>
<evidence type="ECO:0000313" key="2">
    <source>
        <dbReference type="EMBL" id="KAA6413313.1"/>
    </source>
</evidence>
<dbReference type="InterPro" id="IPR046348">
    <property type="entry name" value="SIS_dom_sf"/>
</dbReference>
<dbReference type="AlphaFoldDB" id="A0A5M8PXA1"/>
<dbReference type="Proteomes" id="UP000324767">
    <property type="component" value="Unassembled WGS sequence"/>
</dbReference>
<dbReference type="GO" id="GO:1901135">
    <property type="term" value="P:carbohydrate derivative metabolic process"/>
    <property type="evidence" value="ECO:0007669"/>
    <property type="project" value="InterPro"/>
</dbReference>
<evidence type="ECO:0000259" key="1">
    <source>
        <dbReference type="PROSITE" id="PS51464"/>
    </source>
</evidence>
<dbReference type="PROSITE" id="PS51464">
    <property type="entry name" value="SIS"/>
    <property type="match status" value="1"/>
</dbReference>
<organism evidence="2 3">
    <name type="scientific">Lasallia pustulata</name>
    <dbReference type="NCBI Taxonomy" id="136370"/>
    <lineage>
        <taxon>Eukaryota</taxon>
        <taxon>Fungi</taxon>
        <taxon>Dikarya</taxon>
        <taxon>Ascomycota</taxon>
        <taxon>Pezizomycotina</taxon>
        <taxon>Lecanoromycetes</taxon>
        <taxon>OSLEUM clade</taxon>
        <taxon>Umbilicariomycetidae</taxon>
        <taxon>Umbilicariales</taxon>
        <taxon>Umbilicariaceae</taxon>
        <taxon>Lasallia</taxon>
    </lineage>
</organism>
<comment type="caution">
    <text evidence="2">The sequence shown here is derived from an EMBL/GenBank/DDBJ whole genome shotgun (WGS) entry which is preliminary data.</text>
</comment>
<dbReference type="OrthoDB" id="1872003at2759"/>
<dbReference type="PANTHER" id="PTHR38418">
    <property type="entry name" value="SUGAR ISOMERASE, KPSF/GUTQ (AFU_ORTHOLOGUE AFUA_6G08860)"/>
    <property type="match status" value="1"/>
</dbReference>
<dbReference type="SUPFAM" id="SSF53697">
    <property type="entry name" value="SIS domain"/>
    <property type="match status" value="1"/>
</dbReference>
<dbReference type="Pfam" id="PF01380">
    <property type="entry name" value="SIS"/>
    <property type="match status" value="1"/>
</dbReference>
<dbReference type="GO" id="GO:0097367">
    <property type="term" value="F:carbohydrate derivative binding"/>
    <property type="evidence" value="ECO:0007669"/>
    <property type="project" value="InterPro"/>
</dbReference>
<name>A0A5M8PXA1_9LECA</name>
<accession>A0A5M8PXA1</accession>
<dbReference type="InterPro" id="IPR001347">
    <property type="entry name" value="SIS_dom"/>
</dbReference>